<evidence type="ECO:0000259" key="1">
    <source>
        <dbReference type="Pfam" id="PF21056"/>
    </source>
</evidence>
<comment type="caution">
    <text evidence="2">The sequence shown here is derived from an EMBL/GenBank/DDBJ whole genome shotgun (WGS) entry which is preliminary data.</text>
</comment>
<name>A0A433STY1_ELYCH</name>
<organism evidence="2 3">
    <name type="scientific">Elysia chlorotica</name>
    <name type="common">Eastern emerald elysia</name>
    <name type="synonym">Sea slug</name>
    <dbReference type="NCBI Taxonomy" id="188477"/>
    <lineage>
        <taxon>Eukaryota</taxon>
        <taxon>Metazoa</taxon>
        <taxon>Spiralia</taxon>
        <taxon>Lophotrochozoa</taxon>
        <taxon>Mollusca</taxon>
        <taxon>Gastropoda</taxon>
        <taxon>Heterobranchia</taxon>
        <taxon>Euthyneura</taxon>
        <taxon>Panpulmonata</taxon>
        <taxon>Sacoglossa</taxon>
        <taxon>Placobranchoidea</taxon>
        <taxon>Plakobranchidae</taxon>
        <taxon>Elysia</taxon>
    </lineage>
</organism>
<gene>
    <name evidence="2" type="ORF">EGW08_019507</name>
</gene>
<accession>A0A433STY1</accession>
<feature type="domain" description="ZSWIM1/3 RNaseH-like" evidence="1">
    <location>
        <begin position="1"/>
        <end position="65"/>
    </location>
</feature>
<dbReference type="InterPro" id="IPR052579">
    <property type="entry name" value="Zinc_finger_SWIM"/>
</dbReference>
<dbReference type="InterPro" id="IPR048324">
    <property type="entry name" value="ZSWIM1-3_RNaseH-like"/>
</dbReference>
<dbReference type="Proteomes" id="UP000271974">
    <property type="component" value="Unassembled WGS sequence"/>
</dbReference>
<reference evidence="2 3" key="1">
    <citation type="submission" date="2019-01" db="EMBL/GenBank/DDBJ databases">
        <title>A draft genome assembly of the solar-powered sea slug Elysia chlorotica.</title>
        <authorList>
            <person name="Cai H."/>
            <person name="Li Q."/>
            <person name="Fang X."/>
            <person name="Li J."/>
            <person name="Curtis N.E."/>
            <person name="Altenburger A."/>
            <person name="Shibata T."/>
            <person name="Feng M."/>
            <person name="Maeda T."/>
            <person name="Schwartz J.A."/>
            <person name="Shigenobu S."/>
            <person name="Lundholm N."/>
            <person name="Nishiyama T."/>
            <person name="Yang H."/>
            <person name="Hasebe M."/>
            <person name="Li S."/>
            <person name="Pierce S.K."/>
            <person name="Wang J."/>
        </authorList>
    </citation>
    <scope>NUCLEOTIDE SEQUENCE [LARGE SCALE GENOMIC DNA]</scope>
    <source>
        <strain evidence="2">EC2010</strain>
        <tissue evidence="2">Whole organism of an adult</tissue>
    </source>
</reference>
<dbReference type="PANTHER" id="PTHR31569">
    <property type="entry name" value="SWIM-TYPE DOMAIN-CONTAINING PROTEIN"/>
    <property type="match status" value="1"/>
</dbReference>
<dbReference type="PANTHER" id="PTHR31569:SF4">
    <property type="entry name" value="SWIM-TYPE DOMAIN-CONTAINING PROTEIN"/>
    <property type="match status" value="1"/>
</dbReference>
<dbReference type="Pfam" id="PF21056">
    <property type="entry name" value="ZSWIM1-3_RNaseH-like"/>
    <property type="match status" value="1"/>
</dbReference>
<dbReference type="EMBL" id="RQTK01001026">
    <property type="protein sequence ID" value="RUS72725.1"/>
    <property type="molecule type" value="Genomic_DNA"/>
</dbReference>
<keyword evidence="3" id="KW-1185">Reference proteome</keyword>
<dbReference type="AlphaFoldDB" id="A0A433STY1"/>
<evidence type="ECO:0000313" key="2">
    <source>
        <dbReference type="EMBL" id="RUS72725.1"/>
    </source>
</evidence>
<protein>
    <recommendedName>
        <fullName evidence="1">ZSWIM1/3 RNaseH-like domain-containing protein</fullName>
    </recommendedName>
</protein>
<dbReference type="OrthoDB" id="92090at2759"/>
<proteinExistence type="predicted"/>
<evidence type="ECO:0000313" key="3">
    <source>
        <dbReference type="Proteomes" id="UP000271974"/>
    </source>
</evidence>
<sequence>MVEDSNGKGRAVFFAFVRCENVTTLSKMVAIFKEFVGSTEATAIYITDKSPEEIEACRHGFPNAVSLLCHFHVHKAMRTKLAKLRCSPESKNAVRSLAYRLVTTTCSLGFNLRCENVTTLSKMVAIFKEFVGSTEATSIYMTDKSPEEIEACRHGFPNAVSLLCHFHVHKAMRTKLAKLRCSPESKNAVRSLAYRLVTTTCSLGFNQDLEKNNWLCDQYSASWPTHRRLHLQTFGNDTNNKCEAEHQRMQAGLNASCNLAAAVQWLYEHSIMHEGELAQALYDAQMTRVQLPPGSLTGLKCIYDQYVSHAVKMMLDNHSQLSELTMETDSEQQVVVKQKNVCFKVKFAHSKVRCHCLFSIQMNLPCVHMCFMVLEKGFSLDSLVKDDCRWLRGQVRPTDPQRPTSSTSGALVVRVLEPERRHHKTENLLLEISRFLKLSGSREFEDRSFFLQQTLRLWESGKRALCLEEVAEEDVRESAVVHVPVSTVESSVVDVPVSTVESSVVHVPVSTVESSVVDVPVSTVESSVVDVPVSTVESAVVDVPVSLVDPAVVDVPVSTVDPAVVDVPISLRFCEM</sequence>